<evidence type="ECO:0000259" key="2">
    <source>
        <dbReference type="Pfam" id="PF03407"/>
    </source>
</evidence>
<evidence type="ECO:0000313" key="3">
    <source>
        <dbReference type="EMBL" id="KAK9835029.1"/>
    </source>
</evidence>
<reference evidence="3 4" key="1">
    <citation type="journal article" date="2024" name="Nat. Commun.">
        <title>Phylogenomics reveals the evolutionary origins of lichenization in chlorophyte algae.</title>
        <authorList>
            <person name="Puginier C."/>
            <person name="Libourel C."/>
            <person name="Otte J."/>
            <person name="Skaloud P."/>
            <person name="Haon M."/>
            <person name="Grisel S."/>
            <person name="Petersen M."/>
            <person name="Berrin J.G."/>
            <person name="Delaux P.M."/>
            <person name="Dal Grande F."/>
            <person name="Keller J."/>
        </authorList>
    </citation>
    <scope>NUCLEOTIDE SEQUENCE [LARGE SCALE GENOMIC DNA]</scope>
    <source>
        <strain evidence="3 4">SAG 245.80</strain>
    </source>
</reference>
<organism evidence="3 4">
    <name type="scientific">Elliptochloris bilobata</name>
    <dbReference type="NCBI Taxonomy" id="381761"/>
    <lineage>
        <taxon>Eukaryota</taxon>
        <taxon>Viridiplantae</taxon>
        <taxon>Chlorophyta</taxon>
        <taxon>core chlorophytes</taxon>
        <taxon>Trebouxiophyceae</taxon>
        <taxon>Trebouxiophyceae incertae sedis</taxon>
        <taxon>Elliptochloris clade</taxon>
        <taxon>Elliptochloris</taxon>
    </lineage>
</organism>
<feature type="region of interest" description="Disordered" evidence="1">
    <location>
        <begin position="592"/>
        <end position="613"/>
    </location>
</feature>
<gene>
    <name evidence="3" type="ORF">WJX81_005393</name>
</gene>
<dbReference type="Proteomes" id="UP001445335">
    <property type="component" value="Unassembled WGS sequence"/>
</dbReference>
<sequence>MPPATQPLRLDTAGGFVPGAAVAGLTIAAARSTAREGLLYVTFANAHVLDFALNWVDHMVLLDLRNFLVGALDGKALAHLQNQGIPCFAAYQQNSSISQSEGAFQPGSEAFGDMVRLRLALAAAVGAWGLDLVICDVDTLWLRDPGDFFDTHMRADVLVASEALSTTSEDGEEALEQPAALLSPLSTGLLFLRHGAGAAAALAAWMAAAAADPATADHVHFAALARHGRRASPRSVLGRLGARRLGSRGGGVTLASRPGDARLALGFGGATAVGVLPLAAFGNGHTFFVQRLHESMRVMPYAVHAGSSAAGGWATRRHRLREAGLWFEDAALREDAGRFLDDQRTQYLALSLNLSSGWETWDPLAAAGDQAAMLAYHREHLQQQLDQLGAALAMSAVMRLPLILPQFVCYCDVACGKAAERCRRPGAEGMILPFTCPLDYILQPGRLDDDPARFGPALDVRERSFLDHPRAAWLTQAKSADVFPLREEVPATRLMSSALWLRGRLVVPRFAPAEQLANIFEEHAQVRLLRLNDASNMFGNPGGARAGLRARLEHLQEGCVAGSKGAAAAGGASAGAFRTYSLLPKLMRERRTPSLAHNGGERASDGASSAEDGMAADIGDSLAAGAAAATSEAHYGWQGQGGSEGLLPVD</sequence>
<proteinExistence type="predicted"/>
<dbReference type="GO" id="GO:0005794">
    <property type="term" value="C:Golgi apparatus"/>
    <property type="evidence" value="ECO:0007669"/>
    <property type="project" value="TreeGrafter"/>
</dbReference>
<dbReference type="EMBL" id="JALJOU010000030">
    <property type="protein sequence ID" value="KAK9835029.1"/>
    <property type="molecule type" value="Genomic_DNA"/>
</dbReference>
<comment type="caution">
    <text evidence="3">The sequence shown here is derived from an EMBL/GenBank/DDBJ whole genome shotgun (WGS) entry which is preliminary data.</text>
</comment>
<dbReference type="PANTHER" id="PTHR46936">
    <property type="entry name" value="ARABINOSYLTRANSFERASE XEG113"/>
    <property type="match status" value="1"/>
</dbReference>
<dbReference type="AlphaFoldDB" id="A0AAW1RMR2"/>
<protein>
    <recommendedName>
        <fullName evidence="2">Nucleotide-diphospho-sugar transferase domain-containing protein</fullName>
    </recommendedName>
</protein>
<dbReference type="InterPro" id="IPR005069">
    <property type="entry name" value="Nucl-diP-sugar_transferase"/>
</dbReference>
<dbReference type="GO" id="GO:0052325">
    <property type="term" value="P:cell wall pectin biosynthetic process"/>
    <property type="evidence" value="ECO:0007669"/>
    <property type="project" value="TreeGrafter"/>
</dbReference>
<name>A0AAW1RMR2_9CHLO</name>
<evidence type="ECO:0000313" key="4">
    <source>
        <dbReference type="Proteomes" id="UP001445335"/>
    </source>
</evidence>
<accession>A0AAW1RMR2</accession>
<keyword evidence="4" id="KW-1185">Reference proteome</keyword>
<feature type="domain" description="Nucleotide-diphospho-sugar transferase" evidence="2">
    <location>
        <begin position="64"/>
        <end position="305"/>
    </location>
</feature>
<dbReference type="InterPro" id="IPR053250">
    <property type="entry name" value="Glycosyltransferase_77"/>
</dbReference>
<evidence type="ECO:0000256" key="1">
    <source>
        <dbReference type="SAM" id="MobiDB-lite"/>
    </source>
</evidence>
<dbReference type="Pfam" id="PF03407">
    <property type="entry name" value="Nucleotid_trans"/>
    <property type="match status" value="1"/>
</dbReference>
<dbReference type="PANTHER" id="PTHR46936:SF1">
    <property type="entry name" value="ARABINOSYLTRANSFERASE XEG113"/>
    <property type="match status" value="1"/>
</dbReference>
<dbReference type="GO" id="GO:0052636">
    <property type="term" value="F:arabinosyltransferase activity"/>
    <property type="evidence" value="ECO:0007669"/>
    <property type="project" value="TreeGrafter"/>
</dbReference>